<evidence type="ECO:0000256" key="13">
    <source>
        <dbReference type="ARBA" id="ARBA00023237"/>
    </source>
</evidence>
<dbReference type="GO" id="GO:0038023">
    <property type="term" value="F:signaling receptor activity"/>
    <property type="evidence" value="ECO:0007669"/>
    <property type="project" value="InterPro"/>
</dbReference>
<keyword evidence="7 16" id="KW-0732">Signal</keyword>
<dbReference type="InterPro" id="IPR036942">
    <property type="entry name" value="Beta-barrel_TonB_sf"/>
</dbReference>
<dbReference type="Gene3D" id="2.60.40.1120">
    <property type="entry name" value="Carboxypeptidase-like, regulatory domain"/>
    <property type="match status" value="1"/>
</dbReference>
<keyword evidence="6 14" id="KW-0812">Transmembrane</keyword>
<keyword evidence="12 19" id="KW-0675">Receptor</keyword>
<evidence type="ECO:0000256" key="8">
    <source>
        <dbReference type="ARBA" id="ARBA00023004"/>
    </source>
</evidence>
<dbReference type="NCBIfam" id="TIGR01783">
    <property type="entry name" value="TonB-siderophor"/>
    <property type="match status" value="1"/>
</dbReference>
<reference evidence="19 20" key="1">
    <citation type="submission" date="2017-07" db="EMBL/GenBank/DDBJ databases">
        <authorList>
            <person name="Sun Z.S."/>
            <person name="Albrecht U."/>
            <person name="Echele G."/>
            <person name="Lee C.C."/>
        </authorList>
    </citation>
    <scope>NUCLEOTIDE SEQUENCE [LARGE SCALE GENOMIC DNA]</scope>
    <source>
        <strain evidence="20">type strain: KCTC 22618</strain>
    </source>
</reference>
<dbReference type="GO" id="GO:0015344">
    <property type="term" value="F:siderophore uptake transmembrane transporter activity"/>
    <property type="evidence" value="ECO:0007669"/>
    <property type="project" value="TreeGrafter"/>
</dbReference>
<protein>
    <submittedName>
        <fullName evidence="19">Probable TonB-dependent outer membrane receptor</fullName>
    </submittedName>
</protein>
<dbReference type="Pfam" id="PF07715">
    <property type="entry name" value="Plug"/>
    <property type="match status" value="1"/>
</dbReference>
<feature type="domain" description="TonB-dependent receptor plug" evidence="18">
    <location>
        <begin position="136"/>
        <end position="232"/>
    </location>
</feature>
<evidence type="ECO:0000256" key="15">
    <source>
        <dbReference type="RuleBase" id="RU003357"/>
    </source>
</evidence>
<dbReference type="SUPFAM" id="SSF56935">
    <property type="entry name" value="Porins"/>
    <property type="match status" value="1"/>
</dbReference>
<dbReference type="PROSITE" id="PS52016">
    <property type="entry name" value="TONB_DEPENDENT_REC_3"/>
    <property type="match status" value="1"/>
</dbReference>
<dbReference type="Gene3D" id="2.170.130.10">
    <property type="entry name" value="TonB-dependent receptor, plug domain"/>
    <property type="match status" value="1"/>
</dbReference>
<proteinExistence type="inferred from homology"/>
<evidence type="ECO:0000256" key="14">
    <source>
        <dbReference type="PROSITE-ProRule" id="PRU01360"/>
    </source>
</evidence>
<dbReference type="GO" id="GO:0009279">
    <property type="term" value="C:cell outer membrane"/>
    <property type="evidence" value="ECO:0007669"/>
    <property type="project" value="UniProtKB-SubCell"/>
</dbReference>
<keyword evidence="20" id="KW-1185">Reference proteome</keyword>
<evidence type="ECO:0000256" key="9">
    <source>
        <dbReference type="ARBA" id="ARBA00023065"/>
    </source>
</evidence>
<keyword evidence="11 14" id="KW-0472">Membrane</keyword>
<dbReference type="PANTHER" id="PTHR32552">
    <property type="entry name" value="FERRICHROME IRON RECEPTOR-RELATED"/>
    <property type="match status" value="1"/>
</dbReference>
<dbReference type="InterPro" id="IPR037066">
    <property type="entry name" value="Plug_dom_sf"/>
</dbReference>
<dbReference type="Pfam" id="PF13715">
    <property type="entry name" value="CarbopepD_reg_2"/>
    <property type="match status" value="1"/>
</dbReference>
<dbReference type="InterPro" id="IPR010105">
    <property type="entry name" value="TonB_sidphr_rcpt"/>
</dbReference>
<dbReference type="GO" id="GO:0015891">
    <property type="term" value="P:siderophore transport"/>
    <property type="evidence" value="ECO:0007669"/>
    <property type="project" value="InterPro"/>
</dbReference>
<dbReference type="InterPro" id="IPR008969">
    <property type="entry name" value="CarboxyPept-like_regulatory"/>
</dbReference>
<dbReference type="EMBL" id="LT899436">
    <property type="protein sequence ID" value="SNR14961.1"/>
    <property type="molecule type" value="Genomic_DNA"/>
</dbReference>
<feature type="chain" id="PRO_5013054038" evidence="16">
    <location>
        <begin position="21"/>
        <end position="834"/>
    </location>
</feature>
<evidence type="ECO:0000256" key="5">
    <source>
        <dbReference type="ARBA" id="ARBA00022496"/>
    </source>
</evidence>
<dbReference type="CDD" id="cd01347">
    <property type="entry name" value="ligand_gated_channel"/>
    <property type="match status" value="1"/>
</dbReference>
<dbReference type="Gene3D" id="2.40.170.20">
    <property type="entry name" value="TonB-dependent receptor, beta-barrel domain"/>
    <property type="match status" value="1"/>
</dbReference>
<feature type="signal peptide" evidence="16">
    <location>
        <begin position="1"/>
        <end position="20"/>
    </location>
</feature>
<comment type="subcellular location">
    <subcellularLocation>
        <location evidence="1 14">Cell outer membrane</location>
        <topology evidence="1 14">Multi-pass membrane protein</topology>
    </subcellularLocation>
</comment>
<feature type="domain" description="TonB-dependent receptor-like beta-barrel" evidence="17">
    <location>
        <begin position="334"/>
        <end position="803"/>
    </location>
</feature>
<keyword evidence="4 14" id="KW-1134">Transmembrane beta strand</keyword>
<dbReference type="InterPro" id="IPR000531">
    <property type="entry name" value="Beta-barrel_TonB"/>
</dbReference>
<evidence type="ECO:0000256" key="10">
    <source>
        <dbReference type="ARBA" id="ARBA00023077"/>
    </source>
</evidence>
<comment type="similarity">
    <text evidence="2 14 15">Belongs to the TonB-dependent receptor family.</text>
</comment>
<evidence type="ECO:0000256" key="3">
    <source>
        <dbReference type="ARBA" id="ARBA00022448"/>
    </source>
</evidence>
<evidence type="ECO:0000259" key="18">
    <source>
        <dbReference type="Pfam" id="PF07715"/>
    </source>
</evidence>
<keyword evidence="13 14" id="KW-0998">Cell outer membrane</keyword>
<evidence type="ECO:0000256" key="2">
    <source>
        <dbReference type="ARBA" id="ARBA00009810"/>
    </source>
</evidence>
<organism evidence="19 20">
    <name type="scientific">Tenacibaculum jejuense</name>
    <dbReference type="NCBI Taxonomy" id="584609"/>
    <lineage>
        <taxon>Bacteria</taxon>
        <taxon>Pseudomonadati</taxon>
        <taxon>Bacteroidota</taxon>
        <taxon>Flavobacteriia</taxon>
        <taxon>Flavobacteriales</taxon>
        <taxon>Flavobacteriaceae</taxon>
        <taxon>Tenacibaculum</taxon>
    </lineage>
</organism>
<evidence type="ECO:0000256" key="11">
    <source>
        <dbReference type="ARBA" id="ARBA00023136"/>
    </source>
</evidence>
<dbReference type="RefSeq" id="WP_095070315.1">
    <property type="nucleotide sequence ID" value="NZ_LT899436.1"/>
</dbReference>
<evidence type="ECO:0000256" key="16">
    <source>
        <dbReference type="SAM" id="SignalP"/>
    </source>
</evidence>
<evidence type="ECO:0000256" key="12">
    <source>
        <dbReference type="ARBA" id="ARBA00023170"/>
    </source>
</evidence>
<evidence type="ECO:0000256" key="6">
    <source>
        <dbReference type="ARBA" id="ARBA00022692"/>
    </source>
</evidence>
<dbReference type="InterPro" id="IPR012910">
    <property type="entry name" value="Plug_dom"/>
</dbReference>
<dbReference type="SUPFAM" id="SSF49464">
    <property type="entry name" value="Carboxypeptidase regulatory domain-like"/>
    <property type="match status" value="1"/>
</dbReference>
<keyword evidence="8" id="KW-0408">Iron</keyword>
<dbReference type="PANTHER" id="PTHR32552:SF68">
    <property type="entry name" value="FERRICHROME OUTER MEMBRANE TRANSPORTER_PHAGE RECEPTOR"/>
    <property type="match status" value="1"/>
</dbReference>
<keyword evidence="3 14" id="KW-0813">Transport</keyword>
<dbReference type="Pfam" id="PF00593">
    <property type="entry name" value="TonB_dep_Rec_b-barrel"/>
    <property type="match status" value="1"/>
</dbReference>
<sequence length="834" mass="93641">MKFRKLVLGIFIFLVHVSFSQSRITGTVLDTDNTPIFGANVILTKASKNIRGVVTDYDGKFILEASKNDDYLIRISFVGFETQTKAVTIADNNIDLGNIILKESAELLQSVEIIGRKRDDYNSDYSFSATKIAIKNKELPQAVSTVTKELIADRQAFQLTEAVKTVSNVSITGLYNHYNIRGITQADDGQVVNGMRTRQFYFIQPITSHLERVEVIKGPSSVTFSSADPGGTVNMVTKKPLKEKRSEISIAAGSFGTLRTTADFTGPLNEEKTLLYRFNAAYQEADSFRDIVNNNTFLVSPSISYIPNESTALNVEMIYNLADGNLDRGQPIFTPVGADYDPNSTPISLNPGALNDFYNTKEVMFMASFSKKFTENFGFNAQYMKQTWDEDLKEHRADAFRGAYDINGDIVPNLIAMRYNERQQAWNTNNVSTFFNYDIKNDNFTNKILVGYDATRWERGVYGTNTARDYLLLDGSTKRFRPSGANATDPADFQQANGLLVPAVPHLDLTNPFNGIRNTSSYALTQTEIPANFTTSDGIYLQNQFKIGKFSALVNLRYEWFSDIFDYNGTNEQKFRQESFIPRLGLTYEITDDISAYGTYLEGFQPHTNTVSLSPSAEGFFGQASPGRFDPLESRLLEFGAKGYFLNGKLNANFALFEVTQKNILVGDVFVREDLTTIGKQRSRGFEMDISGYLTPDFQITASYGFNDAKIIEDSVQDLVGERIGGAPKHNFNFWGRYDFTTKTLKDIGIGFGAQYVDERFTWYTPSYLPDRVLLPEYTVFDAALYYKPANTGIQLTLKANNVFDKKYWLGGLFPSRLAPGAPSNVLLNVTYKF</sequence>
<keyword evidence="5" id="KW-0410">Iron transport</keyword>
<dbReference type="InterPro" id="IPR039426">
    <property type="entry name" value="TonB-dep_rcpt-like"/>
</dbReference>
<accession>A0A238U6Y2</accession>
<dbReference type="Proteomes" id="UP000215214">
    <property type="component" value="Chromosome TJEJU"/>
</dbReference>
<gene>
    <name evidence="19" type="ORF">TJEJU_1213</name>
</gene>
<dbReference type="KEGG" id="tje:TJEJU_1213"/>
<evidence type="ECO:0000313" key="20">
    <source>
        <dbReference type="Proteomes" id="UP000215214"/>
    </source>
</evidence>
<dbReference type="OrthoDB" id="9775095at2"/>
<evidence type="ECO:0000256" key="7">
    <source>
        <dbReference type="ARBA" id="ARBA00022729"/>
    </source>
</evidence>
<dbReference type="AlphaFoldDB" id="A0A238U6Y2"/>
<name>A0A238U6Y2_9FLAO</name>
<keyword evidence="9" id="KW-0406">Ion transport</keyword>
<evidence type="ECO:0000256" key="4">
    <source>
        <dbReference type="ARBA" id="ARBA00022452"/>
    </source>
</evidence>
<evidence type="ECO:0000256" key="1">
    <source>
        <dbReference type="ARBA" id="ARBA00004571"/>
    </source>
</evidence>
<evidence type="ECO:0000313" key="19">
    <source>
        <dbReference type="EMBL" id="SNR14961.1"/>
    </source>
</evidence>
<evidence type="ECO:0000259" key="17">
    <source>
        <dbReference type="Pfam" id="PF00593"/>
    </source>
</evidence>
<keyword evidence="10 15" id="KW-0798">TonB box</keyword>